<dbReference type="STRING" id="58117.SAMN05421833_103147"/>
<evidence type="ECO:0000313" key="2">
    <source>
        <dbReference type="Proteomes" id="UP000186096"/>
    </source>
</evidence>
<reference evidence="2" key="1">
    <citation type="submission" date="2017-01" db="EMBL/GenBank/DDBJ databases">
        <authorList>
            <person name="Varghese N."/>
            <person name="Submissions S."/>
        </authorList>
    </citation>
    <scope>NUCLEOTIDE SEQUENCE [LARGE SCALE GENOMIC DNA]</scope>
    <source>
        <strain evidence="2">ATCC 12950</strain>
    </source>
</reference>
<keyword evidence="2" id="KW-1185">Reference proteome</keyword>
<proteinExistence type="predicted"/>
<protein>
    <submittedName>
        <fullName evidence="1">Uncharacterized protein</fullName>
    </submittedName>
</protein>
<dbReference type="AlphaFoldDB" id="A0A1N6UT71"/>
<gene>
    <name evidence="1" type="ORF">SAMN05421833_103147</name>
</gene>
<organism evidence="1 2">
    <name type="scientific">Microbispora rosea</name>
    <dbReference type="NCBI Taxonomy" id="58117"/>
    <lineage>
        <taxon>Bacteria</taxon>
        <taxon>Bacillati</taxon>
        <taxon>Actinomycetota</taxon>
        <taxon>Actinomycetes</taxon>
        <taxon>Streptosporangiales</taxon>
        <taxon>Streptosporangiaceae</taxon>
        <taxon>Microbispora</taxon>
    </lineage>
</organism>
<accession>A0A1N6UT71</accession>
<dbReference type="Proteomes" id="UP000186096">
    <property type="component" value="Unassembled WGS sequence"/>
</dbReference>
<name>A0A1N6UT71_9ACTN</name>
<evidence type="ECO:0000313" key="1">
    <source>
        <dbReference type="EMBL" id="SIQ68834.1"/>
    </source>
</evidence>
<sequence>MVMIDRWWDQVRALVGMQAAHPKDPFLLARAERECGEIYGMRTCATQLRPGALARCDQEIETRLTAVPRAR</sequence>
<dbReference type="EMBL" id="FTNI01000003">
    <property type="protein sequence ID" value="SIQ68834.1"/>
    <property type="molecule type" value="Genomic_DNA"/>
</dbReference>